<keyword evidence="5 10" id="KW-0573">Peptidoglycan synthesis</keyword>
<dbReference type="UniPathway" id="UPA00219"/>
<dbReference type="PANTHER" id="PTHR47019:SF1">
    <property type="entry name" value="LIPID II FLIPPASE MURJ"/>
    <property type="match status" value="1"/>
</dbReference>
<protein>
    <recommendedName>
        <fullName evidence="10">Probable lipid II flippase MurJ</fullName>
    </recommendedName>
</protein>
<proteinExistence type="inferred from homology"/>
<feature type="transmembrane region" description="Helical" evidence="10">
    <location>
        <begin position="330"/>
        <end position="348"/>
    </location>
</feature>
<feature type="transmembrane region" description="Helical" evidence="10">
    <location>
        <begin position="285"/>
        <end position="310"/>
    </location>
</feature>
<dbReference type="GO" id="GO:0005886">
    <property type="term" value="C:plasma membrane"/>
    <property type="evidence" value="ECO:0007669"/>
    <property type="project" value="UniProtKB-SubCell"/>
</dbReference>
<dbReference type="GO" id="GO:0008360">
    <property type="term" value="P:regulation of cell shape"/>
    <property type="evidence" value="ECO:0007669"/>
    <property type="project" value="UniProtKB-KW"/>
</dbReference>
<keyword evidence="6 10" id="KW-1133">Transmembrane helix</keyword>
<feature type="region of interest" description="Disordered" evidence="11">
    <location>
        <begin position="26"/>
        <end position="57"/>
    </location>
</feature>
<comment type="pathway">
    <text evidence="10">Cell wall biogenesis; peptidoglycan biosynthesis.</text>
</comment>
<evidence type="ECO:0000256" key="1">
    <source>
        <dbReference type="ARBA" id="ARBA00004651"/>
    </source>
</evidence>
<feature type="transmembrane region" description="Helical" evidence="10">
    <location>
        <begin position="369"/>
        <end position="390"/>
    </location>
</feature>
<evidence type="ECO:0000256" key="2">
    <source>
        <dbReference type="ARBA" id="ARBA00022475"/>
    </source>
</evidence>
<dbReference type="GO" id="GO:0071555">
    <property type="term" value="P:cell wall organization"/>
    <property type="evidence" value="ECO:0007669"/>
    <property type="project" value="UniProtKB-KW"/>
</dbReference>
<dbReference type="EMBL" id="MWIP01000010">
    <property type="protein sequence ID" value="KAF1685855.1"/>
    <property type="molecule type" value="Genomic_DNA"/>
</dbReference>
<comment type="caution">
    <text evidence="12">The sequence shown here is derived from an EMBL/GenBank/DDBJ whole genome shotgun (WGS) entry which is preliminary data.</text>
</comment>
<feature type="transmembrane region" description="Helical" evidence="10">
    <location>
        <begin position="191"/>
        <end position="210"/>
    </location>
</feature>
<dbReference type="PRINTS" id="PR01806">
    <property type="entry name" value="VIRFACTRMVIN"/>
</dbReference>
<dbReference type="NCBIfam" id="TIGR01695">
    <property type="entry name" value="murJ_mviN"/>
    <property type="match status" value="1"/>
</dbReference>
<evidence type="ECO:0000256" key="9">
    <source>
        <dbReference type="ARBA" id="ARBA00061532"/>
    </source>
</evidence>
<evidence type="ECO:0000256" key="10">
    <source>
        <dbReference type="HAMAP-Rule" id="MF_02078"/>
    </source>
</evidence>
<feature type="transmembrane region" description="Helical" evidence="10">
    <location>
        <begin position="244"/>
        <end position="264"/>
    </location>
</feature>
<keyword evidence="4 10" id="KW-0133">Cell shape</keyword>
<organism evidence="12 13">
    <name type="scientific">Pseudoxanthomonas broegbernensis</name>
    <dbReference type="NCBI Taxonomy" id="83619"/>
    <lineage>
        <taxon>Bacteria</taxon>
        <taxon>Pseudomonadati</taxon>
        <taxon>Pseudomonadota</taxon>
        <taxon>Gammaproteobacteria</taxon>
        <taxon>Lysobacterales</taxon>
        <taxon>Lysobacteraceae</taxon>
        <taxon>Pseudoxanthomonas</taxon>
    </lineage>
</organism>
<feature type="transmembrane region" description="Helical" evidence="10">
    <location>
        <begin position="491"/>
        <end position="512"/>
    </location>
</feature>
<comment type="similarity">
    <text evidence="9 10">Belongs to the MurJ/MviN family.</text>
</comment>
<feature type="transmembrane region" description="Helical" evidence="10">
    <location>
        <begin position="217"/>
        <end position="238"/>
    </location>
</feature>
<sequence length="591" mass="63452">MEFYGTQPGRCRARATEEGNYGVFRDLRQPSRCPAEPGVSRPSDGAGRAGEARPPARQSGLLRSTAVFSAMTLLSRVSGLVRDQVYAHVFGAGAAMDAFFVAFRLPNFMRRLSAEGSFSMAFVPVLAEYRQTRDHAEVKELVDRVAGTLAAALLVVTAAVLLLAPWIARLVAPEFAPEQQRLLADLLRITFPYALFISLASLAGGILNTWRRFAIPALSPVLLNLSMIAAALGLAPLMGGSVLALGWGVLAAGMLQLAFQLPWLARLGLLPRPRWGAAHAGVRRIMTLMVPTLFGSSVVQFNLLFNTWVAAFLAGGSVSWLYYSDRLLEFPLGMFGVAIGTVILPHLSSRHAATDPEGFSRGLDWGFRLCVLIGVPAALGLVVCAQPLIATLFQYGRFDALDARMSAWSLMAQSIAVPAFLLVKVLAPAFYSRQDTRTPVRAAVAAVLVNAACTAVLLGLLLYATDAGRAALDAAGGRIGQALASLQGAHALLALAIAIAGWTNALQLAWLLRRAGVYRRSPGWGRLLVQVAVGAAGLLAVVLWLRGLWPDWDHWAWWERGWRLMALVGGGAVAYAGLLLLLGLRPRHLRA</sequence>
<keyword evidence="13" id="KW-1185">Reference proteome</keyword>
<feature type="transmembrane region" description="Helical" evidence="10">
    <location>
        <begin position="564"/>
        <end position="584"/>
    </location>
</feature>
<evidence type="ECO:0000313" key="12">
    <source>
        <dbReference type="EMBL" id="KAF1685855.1"/>
    </source>
</evidence>
<feature type="transmembrane region" description="Helical" evidence="10">
    <location>
        <begin position="443"/>
        <end position="464"/>
    </location>
</feature>
<keyword evidence="10" id="KW-0997">Cell inner membrane</keyword>
<keyword evidence="2 10" id="KW-1003">Cell membrane</keyword>
<dbReference type="Proteomes" id="UP000462066">
    <property type="component" value="Unassembled WGS sequence"/>
</dbReference>
<evidence type="ECO:0000256" key="8">
    <source>
        <dbReference type="ARBA" id="ARBA00060041"/>
    </source>
</evidence>
<dbReference type="HAMAP" id="MF_02078">
    <property type="entry name" value="MurJ_MviN"/>
    <property type="match status" value="1"/>
</dbReference>
<dbReference type="InterPro" id="IPR004268">
    <property type="entry name" value="MurJ"/>
</dbReference>
<evidence type="ECO:0000256" key="11">
    <source>
        <dbReference type="SAM" id="MobiDB-lite"/>
    </source>
</evidence>
<evidence type="ECO:0000256" key="7">
    <source>
        <dbReference type="ARBA" id="ARBA00023136"/>
    </source>
</evidence>
<reference evidence="12 13" key="1">
    <citation type="submission" date="2017-10" db="EMBL/GenBank/DDBJ databases">
        <title>Whole genome sequencing of Pseudoxanthomonas broegbernensis DSM 12573(T).</title>
        <authorList>
            <person name="Kumar S."/>
            <person name="Bansal K."/>
            <person name="Kaur A."/>
            <person name="Patil P."/>
            <person name="Sharma S."/>
            <person name="Patil P.B."/>
        </authorList>
    </citation>
    <scope>NUCLEOTIDE SEQUENCE [LARGE SCALE GENOMIC DNA]</scope>
    <source>
        <strain evidence="12 13">DSM 12573</strain>
    </source>
</reference>
<feature type="transmembrane region" description="Helical" evidence="10">
    <location>
        <begin position="524"/>
        <end position="544"/>
    </location>
</feature>
<dbReference type="GO" id="GO:0034204">
    <property type="term" value="P:lipid translocation"/>
    <property type="evidence" value="ECO:0007669"/>
    <property type="project" value="TreeGrafter"/>
</dbReference>
<evidence type="ECO:0000256" key="3">
    <source>
        <dbReference type="ARBA" id="ARBA00022692"/>
    </source>
</evidence>
<dbReference type="GO" id="GO:0015648">
    <property type="term" value="F:lipid-linked peptidoglycan transporter activity"/>
    <property type="evidence" value="ECO:0007669"/>
    <property type="project" value="UniProtKB-UniRule"/>
</dbReference>
<evidence type="ECO:0000256" key="6">
    <source>
        <dbReference type="ARBA" id="ARBA00022989"/>
    </source>
</evidence>
<dbReference type="AlphaFoldDB" id="A0A7V8GLP0"/>
<keyword evidence="3 10" id="KW-0812">Transmembrane</keyword>
<keyword evidence="10" id="KW-0961">Cell wall biogenesis/degradation</keyword>
<dbReference type="InterPro" id="IPR051050">
    <property type="entry name" value="Lipid_II_flippase_MurJ/MviN"/>
</dbReference>
<evidence type="ECO:0000256" key="4">
    <source>
        <dbReference type="ARBA" id="ARBA00022960"/>
    </source>
</evidence>
<feature type="transmembrane region" description="Helical" evidence="10">
    <location>
        <begin position="149"/>
        <end position="171"/>
    </location>
</feature>
<evidence type="ECO:0000313" key="13">
    <source>
        <dbReference type="Proteomes" id="UP000462066"/>
    </source>
</evidence>
<dbReference type="PANTHER" id="PTHR47019">
    <property type="entry name" value="LIPID II FLIPPASE MURJ"/>
    <property type="match status" value="1"/>
</dbReference>
<gene>
    <name evidence="12" type="primary">mviN</name>
    <name evidence="10" type="synonym">murJ</name>
    <name evidence="12" type="ORF">B1992_10280</name>
</gene>
<keyword evidence="10" id="KW-0813">Transport</keyword>
<comment type="function">
    <text evidence="8 10">Involved in peptidoglycan biosynthesis. Transports lipid-linked peptidoglycan precursors from the inner to the outer leaflet of the cytoplasmic membrane.</text>
</comment>
<accession>A0A7V8GLP0</accession>
<dbReference type="Pfam" id="PF03023">
    <property type="entry name" value="MurJ"/>
    <property type="match status" value="1"/>
</dbReference>
<evidence type="ECO:0000256" key="5">
    <source>
        <dbReference type="ARBA" id="ARBA00022984"/>
    </source>
</evidence>
<name>A0A7V8GLP0_9GAMM</name>
<feature type="transmembrane region" description="Helical" evidence="10">
    <location>
        <begin position="410"/>
        <end position="431"/>
    </location>
</feature>
<keyword evidence="7 10" id="KW-0472">Membrane</keyword>
<dbReference type="CDD" id="cd13123">
    <property type="entry name" value="MATE_MurJ_like"/>
    <property type="match status" value="1"/>
</dbReference>
<feature type="transmembrane region" description="Helical" evidence="10">
    <location>
        <begin position="85"/>
        <end position="103"/>
    </location>
</feature>
<dbReference type="GO" id="GO:0009252">
    <property type="term" value="P:peptidoglycan biosynthetic process"/>
    <property type="evidence" value="ECO:0007669"/>
    <property type="project" value="UniProtKB-UniRule"/>
</dbReference>
<comment type="subcellular location">
    <subcellularLocation>
        <location evidence="10">Cell inner membrane</location>
        <topology evidence="10">Multi-pass membrane protein</topology>
    </subcellularLocation>
    <subcellularLocation>
        <location evidence="1">Cell membrane</location>
        <topology evidence="1">Multi-pass membrane protein</topology>
    </subcellularLocation>
</comment>